<dbReference type="SUPFAM" id="SSF55486">
    <property type="entry name" value="Metalloproteases ('zincins'), catalytic domain"/>
    <property type="match status" value="1"/>
</dbReference>
<name>A0A6J7ILD7_9ZZZZ</name>
<dbReference type="GO" id="GO:0006508">
    <property type="term" value="P:proteolysis"/>
    <property type="evidence" value="ECO:0007669"/>
    <property type="project" value="UniProtKB-KW"/>
</dbReference>
<dbReference type="EMBL" id="CAFBNE010000005">
    <property type="protein sequence ID" value="CAB4931581.1"/>
    <property type="molecule type" value="Genomic_DNA"/>
</dbReference>
<evidence type="ECO:0000256" key="4">
    <source>
        <dbReference type="ARBA" id="ARBA00022833"/>
    </source>
</evidence>
<proteinExistence type="predicted"/>
<dbReference type="AlphaFoldDB" id="A0A6J7ILD7"/>
<accession>A0A6J7ILD7</accession>
<evidence type="ECO:0000256" key="2">
    <source>
        <dbReference type="ARBA" id="ARBA00022723"/>
    </source>
</evidence>
<dbReference type="GO" id="GO:0008270">
    <property type="term" value="F:zinc ion binding"/>
    <property type="evidence" value="ECO:0007669"/>
    <property type="project" value="InterPro"/>
</dbReference>
<feature type="domain" description="Peptidase M10 metallopeptidase" evidence="5">
    <location>
        <begin position="9"/>
        <end position="35"/>
    </location>
</feature>
<evidence type="ECO:0000313" key="6">
    <source>
        <dbReference type="EMBL" id="CAB4931581.1"/>
    </source>
</evidence>
<dbReference type="Gene3D" id="3.40.390.10">
    <property type="entry name" value="Collagenase (Catalytic Domain)"/>
    <property type="match status" value="1"/>
</dbReference>
<dbReference type="InterPro" id="IPR001818">
    <property type="entry name" value="Pept_M10_metallopeptidase"/>
</dbReference>
<dbReference type="InterPro" id="IPR024079">
    <property type="entry name" value="MetalloPept_cat_dom_sf"/>
</dbReference>
<protein>
    <submittedName>
        <fullName evidence="6">Unannotated protein</fullName>
    </submittedName>
</protein>
<evidence type="ECO:0000256" key="1">
    <source>
        <dbReference type="ARBA" id="ARBA00022670"/>
    </source>
</evidence>
<dbReference type="Pfam" id="PF00413">
    <property type="entry name" value="Peptidase_M10"/>
    <property type="match status" value="1"/>
</dbReference>
<evidence type="ECO:0000259" key="5">
    <source>
        <dbReference type="Pfam" id="PF00413"/>
    </source>
</evidence>
<organism evidence="6">
    <name type="scientific">freshwater metagenome</name>
    <dbReference type="NCBI Taxonomy" id="449393"/>
    <lineage>
        <taxon>unclassified sequences</taxon>
        <taxon>metagenomes</taxon>
        <taxon>ecological metagenomes</taxon>
    </lineage>
</organism>
<reference evidence="6" key="1">
    <citation type="submission" date="2020-05" db="EMBL/GenBank/DDBJ databases">
        <authorList>
            <person name="Chiriac C."/>
            <person name="Salcher M."/>
            <person name="Ghai R."/>
            <person name="Kavagutti S V."/>
        </authorList>
    </citation>
    <scope>NUCLEOTIDE SEQUENCE</scope>
</reference>
<evidence type="ECO:0000256" key="3">
    <source>
        <dbReference type="ARBA" id="ARBA00022801"/>
    </source>
</evidence>
<keyword evidence="1" id="KW-0645">Protease</keyword>
<keyword evidence="4" id="KW-0862">Zinc</keyword>
<gene>
    <name evidence="6" type="ORF">UFOPK3772_00290</name>
</gene>
<sequence length="58" mass="6488">MTLEDRVGLMAHEYGHVMGLGHSSDPLSVMFMYWLAGRGDYTASDRLALVDLSRQSRS</sequence>
<dbReference type="GO" id="GO:0004222">
    <property type="term" value="F:metalloendopeptidase activity"/>
    <property type="evidence" value="ECO:0007669"/>
    <property type="project" value="InterPro"/>
</dbReference>
<dbReference type="GO" id="GO:0031012">
    <property type="term" value="C:extracellular matrix"/>
    <property type="evidence" value="ECO:0007669"/>
    <property type="project" value="InterPro"/>
</dbReference>
<keyword evidence="3" id="KW-0378">Hydrolase</keyword>
<keyword evidence="2" id="KW-0479">Metal-binding</keyword>